<gene>
    <name evidence="4" type="ORF">NX722_21965</name>
</gene>
<dbReference type="SMART" id="SM01007">
    <property type="entry name" value="Aldolase_II"/>
    <property type="match status" value="1"/>
</dbReference>
<dbReference type="RefSeq" id="WP_262565014.1">
    <property type="nucleotide sequence ID" value="NZ_JAPFCC010000001.1"/>
</dbReference>
<protein>
    <submittedName>
        <fullName evidence="4">L-fuculose-phosphate aldolase</fullName>
        <ecNumber evidence="4">4.1.2.17</ecNumber>
    </submittedName>
</protein>
<dbReference type="Gene3D" id="3.40.225.10">
    <property type="entry name" value="Class II aldolase/adducin N-terminal domain"/>
    <property type="match status" value="1"/>
</dbReference>
<dbReference type="EC" id="4.1.2.17" evidence="4"/>
<dbReference type="Proteomes" id="UP001209854">
    <property type="component" value="Unassembled WGS sequence"/>
</dbReference>
<dbReference type="InterPro" id="IPR001303">
    <property type="entry name" value="Aldolase_II/adducin_N"/>
</dbReference>
<dbReference type="PANTHER" id="PTHR22789:SF0">
    <property type="entry name" value="3-OXO-TETRONATE 4-PHOSPHATE DECARBOXYLASE-RELATED"/>
    <property type="match status" value="1"/>
</dbReference>
<evidence type="ECO:0000256" key="2">
    <source>
        <dbReference type="ARBA" id="ARBA00023239"/>
    </source>
</evidence>
<dbReference type="InterPro" id="IPR050197">
    <property type="entry name" value="Aldolase_class_II_sugar_metab"/>
</dbReference>
<name>A0ABT3N0T9_9GAMM</name>
<dbReference type="PANTHER" id="PTHR22789">
    <property type="entry name" value="FUCULOSE PHOSPHATE ALDOLASE"/>
    <property type="match status" value="1"/>
</dbReference>
<keyword evidence="2 4" id="KW-0456">Lyase</keyword>
<dbReference type="InterPro" id="IPR036409">
    <property type="entry name" value="Aldolase_II/adducin_N_sf"/>
</dbReference>
<dbReference type="NCBIfam" id="NF005984">
    <property type="entry name" value="PRK08087.1"/>
    <property type="match status" value="1"/>
</dbReference>
<feature type="domain" description="Class II aldolase/adducin N-terminal" evidence="3">
    <location>
        <begin position="9"/>
        <end position="183"/>
    </location>
</feature>
<dbReference type="GO" id="GO:0008738">
    <property type="term" value="F:L-fuculose-phosphate aldolase activity"/>
    <property type="evidence" value="ECO:0007669"/>
    <property type="project" value="UniProtKB-EC"/>
</dbReference>
<comment type="caution">
    <text evidence="4">The sequence shown here is derived from an EMBL/GenBank/DDBJ whole genome shotgun (WGS) entry which is preliminary data.</text>
</comment>
<keyword evidence="5" id="KW-1185">Reference proteome</keyword>
<evidence type="ECO:0000313" key="4">
    <source>
        <dbReference type="EMBL" id="MCW7555242.1"/>
    </source>
</evidence>
<organism evidence="4 5">
    <name type="scientific">Endozoicomonas gorgoniicola</name>
    <dbReference type="NCBI Taxonomy" id="1234144"/>
    <lineage>
        <taxon>Bacteria</taxon>
        <taxon>Pseudomonadati</taxon>
        <taxon>Pseudomonadota</taxon>
        <taxon>Gammaproteobacteria</taxon>
        <taxon>Oceanospirillales</taxon>
        <taxon>Endozoicomonadaceae</taxon>
        <taxon>Endozoicomonas</taxon>
    </lineage>
</organism>
<dbReference type="EMBL" id="JAPFCC010000001">
    <property type="protein sequence ID" value="MCW7555242.1"/>
    <property type="molecule type" value="Genomic_DNA"/>
</dbReference>
<dbReference type="Pfam" id="PF00596">
    <property type="entry name" value="Aldolase_II"/>
    <property type="match status" value="1"/>
</dbReference>
<evidence type="ECO:0000256" key="1">
    <source>
        <dbReference type="ARBA" id="ARBA00022723"/>
    </source>
</evidence>
<sequence length="216" mass="23621">MHVRGDLPGKIIDACLNMNRSGLNQGTAGNISCRYEDGMLITPSGIAYDQMDESDIVFVHNNGGYEDGKVPSSEWRFHQIIYQTRSDLNAVVHNHAVFSTVLAIMSRAIPAIHYMIAAAGGKDIPCVPYATYGTSELSGHVAAGFLKRDAILMQHHGMTAAGKTLGNAMWLAEEVETLSKLYVNLLQTGLEIPLLPDDEIDVVVGKFKRYGLREKS</sequence>
<proteinExistence type="predicted"/>
<accession>A0ABT3N0T9</accession>
<reference evidence="4 5" key="1">
    <citation type="submission" date="2022-10" db="EMBL/GenBank/DDBJ databases">
        <title>High-quality genome sequences of two octocoral-associated bacteria, Endozoicomonas euniceicola EF212 and Endozoicomonas gorgoniicola PS125.</title>
        <authorList>
            <person name="Chiou Y.-J."/>
            <person name="Chen Y.-H."/>
        </authorList>
    </citation>
    <scope>NUCLEOTIDE SEQUENCE [LARGE SCALE GENOMIC DNA]</scope>
    <source>
        <strain evidence="4 5">PS125</strain>
    </source>
</reference>
<keyword evidence="1" id="KW-0479">Metal-binding</keyword>
<evidence type="ECO:0000313" key="5">
    <source>
        <dbReference type="Proteomes" id="UP001209854"/>
    </source>
</evidence>
<dbReference type="SUPFAM" id="SSF53639">
    <property type="entry name" value="AraD/HMP-PK domain-like"/>
    <property type="match status" value="1"/>
</dbReference>
<evidence type="ECO:0000259" key="3">
    <source>
        <dbReference type="SMART" id="SM01007"/>
    </source>
</evidence>